<dbReference type="CDD" id="cd07999">
    <property type="entry name" value="GH7_CBH_EG"/>
    <property type="match status" value="1"/>
</dbReference>
<evidence type="ECO:0000256" key="3">
    <source>
        <dbReference type="ARBA" id="ARBA00012601"/>
    </source>
</evidence>
<dbReference type="Pfam" id="PF00840">
    <property type="entry name" value="Glyco_hydro_7"/>
    <property type="match status" value="1"/>
</dbReference>
<dbReference type="PANTHER" id="PTHR33753:SF1">
    <property type="entry name" value="ENDO-BETA-1,4-GLUCANASE CELB"/>
    <property type="match status" value="1"/>
</dbReference>
<dbReference type="InterPro" id="IPR037019">
    <property type="entry name" value="Glyco_hydro_7_sf"/>
</dbReference>
<dbReference type="InterPro" id="IPR001722">
    <property type="entry name" value="Glyco_hydro_7"/>
</dbReference>
<keyword evidence="6" id="KW-0325">Glycoprotein</keyword>
<feature type="chain" id="PRO_5004371938" description="cellulase" evidence="10">
    <location>
        <begin position="20"/>
        <end position="453"/>
    </location>
</feature>
<keyword evidence="5" id="KW-0136">Cellulose degradation</keyword>
<proteinExistence type="evidence at transcript level"/>
<reference evidence="11" key="1">
    <citation type="journal article" date="2013" name="Proc. Natl. Acad. Sci. U.S.A.">
        <title>Structural characterization of a unique marine animal family 7 cellobiohydrolase suggests a mechanism of cellulase salt tolerance.</title>
        <authorList>
            <person name="Kern M."/>
            <person name="McGeehan J.E."/>
            <person name="Streeter S.D."/>
            <person name="Martin R.N."/>
            <person name="Besser K."/>
            <person name="Elias L."/>
            <person name="Eborall W."/>
            <person name="Malyon G.P."/>
            <person name="Payne C.M."/>
            <person name="Himmel M.E."/>
            <person name="Schnorr K."/>
            <person name="Beckham G.T."/>
            <person name="Cragg S.M."/>
            <person name="Bruce N.C."/>
            <person name="McQueen-Mason S.J."/>
        </authorList>
    </citation>
    <scope>NUCLEOTIDE SEQUENCE</scope>
</reference>
<evidence type="ECO:0000256" key="5">
    <source>
        <dbReference type="ARBA" id="ARBA00023001"/>
    </source>
</evidence>
<evidence type="ECO:0000256" key="1">
    <source>
        <dbReference type="ARBA" id="ARBA00000966"/>
    </source>
</evidence>
<evidence type="ECO:0000256" key="8">
    <source>
        <dbReference type="ARBA" id="ARBA00023295"/>
    </source>
</evidence>
<comment type="catalytic activity">
    <reaction evidence="1">
        <text>Endohydrolysis of (1-&gt;4)-beta-D-glucosidic linkages in cellulose, lichenin and cereal beta-D-glucans.</text>
        <dbReference type="EC" id="3.2.1.4"/>
    </reaction>
</comment>
<dbReference type="PRINTS" id="PR00734">
    <property type="entry name" value="GLHYDRLASE7"/>
</dbReference>
<comment type="similarity">
    <text evidence="2">Belongs to the glycosyl hydrolase 7 (cellulase C) family.</text>
</comment>
<evidence type="ECO:0000256" key="7">
    <source>
        <dbReference type="ARBA" id="ARBA00023277"/>
    </source>
</evidence>
<evidence type="ECO:0000313" key="11">
    <source>
        <dbReference type="EMBL" id="AGM37866.1"/>
    </source>
</evidence>
<protein>
    <recommendedName>
        <fullName evidence="3">cellulase</fullName>
        <ecNumber evidence="3">3.2.1.4</ecNumber>
    </recommendedName>
</protein>
<dbReference type="Gene3D" id="2.70.100.10">
    <property type="entry name" value="Glycoside hydrolase, family 7, domain"/>
    <property type="match status" value="1"/>
</dbReference>
<name>R4V851_9CRUS</name>
<dbReference type="PANTHER" id="PTHR33753">
    <property type="entry name" value="1,4-BETA-D-GLUCAN CELLOBIOHYDROLASE B"/>
    <property type="match status" value="1"/>
</dbReference>
<evidence type="ECO:0000256" key="10">
    <source>
        <dbReference type="SAM" id="SignalP"/>
    </source>
</evidence>
<dbReference type="GO" id="GO:0030245">
    <property type="term" value="P:cellulose catabolic process"/>
    <property type="evidence" value="ECO:0007669"/>
    <property type="project" value="UniProtKB-KW"/>
</dbReference>
<accession>R4V851</accession>
<dbReference type="EC" id="3.2.1.4" evidence="3"/>
<keyword evidence="9" id="KW-0624">Polysaccharide degradation</keyword>
<dbReference type="GO" id="GO:0008810">
    <property type="term" value="F:cellulase activity"/>
    <property type="evidence" value="ECO:0007669"/>
    <property type="project" value="UniProtKB-EC"/>
</dbReference>
<evidence type="ECO:0000256" key="6">
    <source>
        <dbReference type="ARBA" id="ARBA00023180"/>
    </source>
</evidence>
<dbReference type="SUPFAM" id="SSF49899">
    <property type="entry name" value="Concanavalin A-like lectins/glucanases"/>
    <property type="match status" value="1"/>
</dbReference>
<keyword evidence="4 11" id="KW-0378">Hydrolase</keyword>
<gene>
    <name evidence="11" type="primary">GH7D</name>
</gene>
<evidence type="ECO:0000256" key="9">
    <source>
        <dbReference type="ARBA" id="ARBA00023326"/>
    </source>
</evidence>
<dbReference type="AlphaFoldDB" id="R4V851"/>
<evidence type="ECO:0000256" key="4">
    <source>
        <dbReference type="ARBA" id="ARBA00022801"/>
    </source>
</evidence>
<organism evidence="11">
    <name type="scientific">Chelura terebrans</name>
    <dbReference type="NCBI Taxonomy" id="1336365"/>
    <lineage>
        <taxon>Eukaryota</taxon>
        <taxon>Metazoa</taxon>
        <taxon>Ecdysozoa</taxon>
        <taxon>Arthropoda</taxon>
        <taxon>Crustacea</taxon>
        <taxon>Multicrustacea</taxon>
        <taxon>Malacostraca</taxon>
        <taxon>Eumalacostraca</taxon>
        <taxon>Peracarida</taxon>
        <taxon>Amphipoda</taxon>
        <taxon>Senticaudata</taxon>
        <taxon>Corophiida</taxon>
        <taxon>Corophiidira</taxon>
        <taxon>Cheluroidea</taxon>
        <taxon>Cheluridae</taxon>
        <taxon>Chelura</taxon>
    </lineage>
</organism>
<keyword evidence="10" id="KW-0732">Signal</keyword>
<keyword evidence="7" id="KW-0119">Carbohydrate metabolism</keyword>
<feature type="signal peptide" evidence="10">
    <location>
        <begin position="1"/>
        <end position="19"/>
    </location>
</feature>
<sequence length="453" mass="49565">MKGALFLLVWSLICWVCHGQQGGIATEEYHLPFPMQSCDSSGCQEEATTIVIDADVRQMYSAADSSVSCQTGQGWDSELCPDGITCAENCALDGIDEAGYQSIYGATSDGETIDFKYLTESSYGTSIGGRLYLLASENEYRLFKMKNREFTIDVDTSQLPCGLNGAVFFVEMEGDGGVSSYPSNSAGAKYGTGYCDAQCPTYLRVIAGEVNIGQSNYGICCGELDIWEANSAAQTYTFHTCTSEGYYPCQGVDCGSDATGDHYNGVCDKDGCEFGAYRMNQHEYYGPDSSFDVDSSQPITVVTQFLTEDGTDEGDLVEMRRLYVQNNQVIRNTRVNFEGIPDYDSITDEFCNDYKELFGEVPDFAAKGGLQSMGEALDRGMVLVLCLWEDYSNHMQWLDGISPADGDPSDPGVLRGPCPADSGRPGQMHQNYPDAYVRYSNVKFGTINSTFTL</sequence>
<keyword evidence="8 11" id="KW-0326">Glycosidase</keyword>
<dbReference type="InterPro" id="IPR013320">
    <property type="entry name" value="ConA-like_dom_sf"/>
</dbReference>
<evidence type="ECO:0000256" key="2">
    <source>
        <dbReference type="ARBA" id="ARBA00006044"/>
    </source>
</evidence>
<dbReference type="EMBL" id="KC776194">
    <property type="protein sequence ID" value="AGM37866.1"/>
    <property type="molecule type" value="mRNA"/>
</dbReference>